<evidence type="ECO:0000256" key="10">
    <source>
        <dbReference type="RuleBase" id="RU003500"/>
    </source>
</evidence>
<dbReference type="GO" id="GO:0060070">
    <property type="term" value="P:canonical Wnt signaling pathway"/>
    <property type="evidence" value="ECO:0007669"/>
    <property type="project" value="TreeGrafter"/>
</dbReference>
<dbReference type="AlphaFoldDB" id="A0AA35WDN0"/>
<dbReference type="GO" id="GO:0045165">
    <property type="term" value="P:cell fate commitment"/>
    <property type="evidence" value="ECO:0007669"/>
    <property type="project" value="TreeGrafter"/>
</dbReference>
<comment type="subcellular location">
    <subcellularLocation>
        <location evidence="1 10">Secreted</location>
        <location evidence="1 10">Extracellular space</location>
        <location evidence="1 10">Extracellular matrix</location>
    </subcellularLocation>
</comment>
<evidence type="ECO:0000256" key="9">
    <source>
        <dbReference type="ARBA" id="ARBA00023288"/>
    </source>
</evidence>
<dbReference type="GO" id="GO:0005125">
    <property type="term" value="F:cytokine activity"/>
    <property type="evidence" value="ECO:0007669"/>
    <property type="project" value="TreeGrafter"/>
</dbReference>
<evidence type="ECO:0000256" key="7">
    <source>
        <dbReference type="ARBA" id="ARBA00023157"/>
    </source>
</evidence>
<evidence type="ECO:0000256" key="6">
    <source>
        <dbReference type="ARBA" id="ARBA00022687"/>
    </source>
</evidence>
<protein>
    <recommendedName>
        <fullName evidence="10">Protein Wnt</fullName>
    </recommendedName>
</protein>
<dbReference type="SMART" id="SM00097">
    <property type="entry name" value="WNT1"/>
    <property type="match status" value="1"/>
</dbReference>
<name>A0AA35WDN0_GEOBA</name>
<dbReference type="GO" id="GO:0005109">
    <property type="term" value="F:frizzled binding"/>
    <property type="evidence" value="ECO:0007669"/>
    <property type="project" value="TreeGrafter"/>
</dbReference>
<evidence type="ECO:0000313" key="11">
    <source>
        <dbReference type="EMBL" id="CAI8013406.1"/>
    </source>
</evidence>
<sequence>AFVHALTSAITVYKITEACYNNDLGTYCGRDHYQGTINGHSVISPYNITVGKRFAQRFLDDRPLQVLTNQSSSDWEKIQAQLQIHNNGAGRQVVHDNRQTTCICSGVSGSCTVKTCTTHMPSIFEIGDIMKTKQEEALKVVTVYEGSRIKLLLEQRTREGEGEPPATELIYMATPSN</sequence>
<dbReference type="InterPro" id="IPR005817">
    <property type="entry name" value="Wnt"/>
</dbReference>
<organism evidence="11 12">
    <name type="scientific">Geodia barretti</name>
    <name type="common">Barrett's horny sponge</name>
    <dbReference type="NCBI Taxonomy" id="519541"/>
    <lineage>
        <taxon>Eukaryota</taxon>
        <taxon>Metazoa</taxon>
        <taxon>Porifera</taxon>
        <taxon>Demospongiae</taxon>
        <taxon>Heteroscleromorpha</taxon>
        <taxon>Tetractinellida</taxon>
        <taxon>Astrophorina</taxon>
        <taxon>Geodiidae</taxon>
        <taxon>Geodia</taxon>
    </lineage>
</organism>
<feature type="non-terminal residue" evidence="11">
    <location>
        <position position="1"/>
    </location>
</feature>
<gene>
    <name evidence="11" type="ORF">GBAR_LOCUS8505</name>
</gene>
<evidence type="ECO:0000256" key="8">
    <source>
        <dbReference type="ARBA" id="ARBA00023180"/>
    </source>
</evidence>
<evidence type="ECO:0000256" key="4">
    <source>
        <dbReference type="ARBA" id="ARBA00022525"/>
    </source>
</evidence>
<dbReference type="PANTHER" id="PTHR12027:SF112">
    <property type="entry name" value="PROTEIN WNT-2"/>
    <property type="match status" value="1"/>
</dbReference>
<evidence type="ECO:0000313" key="12">
    <source>
        <dbReference type="Proteomes" id="UP001174909"/>
    </source>
</evidence>
<evidence type="ECO:0000256" key="1">
    <source>
        <dbReference type="ARBA" id="ARBA00004498"/>
    </source>
</evidence>
<feature type="non-terminal residue" evidence="11">
    <location>
        <position position="177"/>
    </location>
</feature>
<keyword evidence="5" id="KW-0272">Extracellular matrix</keyword>
<keyword evidence="7" id="KW-1015">Disulfide bond</keyword>
<keyword evidence="4" id="KW-0964">Secreted</keyword>
<keyword evidence="6 10" id="KW-0879">Wnt signaling pathway</keyword>
<comment type="similarity">
    <text evidence="2 10">Belongs to the Wnt family.</text>
</comment>
<evidence type="ECO:0000256" key="5">
    <source>
        <dbReference type="ARBA" id="ARBA00022530"/>
    </source>
</evidence>
<dbReference type="Proteomes" id="UP001174909">
    <property type="component" value="Unassembled WGS sequence"/>
</dbReference>
<dbReference type="EMBL" id="CASHTH010001259">
    <property type="protein sequence ID" value="CAI8013406.1"/>
    <property type="molecule type" value="Genomic_DNA"/>
</dbReference>
<keyword evidence="8" id="KW-0325">Glycoprotein</keyword>
<accession>A0AA35WDN0</accession>
<dbReference type="PANTHER" id="PTHR12027">
    <property type="entry name" value="WNT RELATED"/>
    <property type="match status" value="1"/>
</dbReference>
<dbReference type="Pfam" id="PF00110">
    <property type="entry name" value="wnt"/>
    <property type="match status" value="1"/>
</dbReference>
<keyword evidence="9" id="KW-0449">Lipoprotein</keyword>
<reference evidence="11" key="1">
    <citation type="submission" date="2023-03" db="EMBL/GenBank/DDBJ databases">
        <authorList>
            <person name="Steffen K."/>
            <person name="Cardenas P."/>
        </authorList>
    </citation>
    <scope>NUCLEOTIDE SEQUENCE</scope>
</reference>
<evidence type="ECO:0000256" key="2">
    <source>
        <dbReference type="ARBA" id="ARBA00005683"/>
    </source>
</evidence>
<keyword evidence="12" id="KW-1185">Reference proteome</keyword>
<proteinExistence type="inferred from homology"/>
<evidence type="ECO:0000256" key="3">
    <source>
        <dbReference type="ARBA" id="ARBA00022473"/>
    </source>
</evidence>
<dbReference type="GO" id="GO:0005615">
    <property type="term" value="C:extracellular space"/>
    <property type="evidence" value="ECO:0007669"/>
    <property type="project" value="TreeGrafter"/>
</dbReference>
<keyword evidence="3 10" id="KW-0217">Developmental protein</keyword>
<comment type="caution">
    <text evidence="11">The sequence shown here is derived from an EMBL/GenBank/DDBJ whole genome shotgun (WGS) entry which is preliminary data.</text>
</comment>
<comment type="function">
    <text evidence="10">Ligand for members of the frizzled family of seven transmembrane receptors.</text>
</comment>
<dbReference type="GO" id="GO:0046330">
    <property type="term" value="P:positive regulation of JNK cascade"/>
    <property type="evidence" value="ECO:0007669"/>
    <property type="project" value="TreeGrafter"/>
</dbReference>